<protein>
    <submittedName>
        <fullName evidence="1">Uncharacterized protein</fullName>
    </submittedName>
</protein>
<proteinExistence type="predicted"/>
<evidence type="ECO:0000313" key="1">
    <source>
        <dbReference type="EMBL" id="KFA01867.1"/>
    </source>
</evidence>
<name>A0A836ZSZ3_XANVA</name>
<dbReference type="RefSeq" id="WP_010374766.1">
    <property type="nucleotide sequence ID" value="NZ_AKBN02000019.1"/>
</dbReference>
<dbReference type="AlphaFoldDB" id="A0A836ZSZ3"/>
<comment type="caution">
    <text evidence="1">The sequence shown here is derived from an EMBL/GenBank/DDBJ whole genome shotgun (WGS) entry which is preliminary data.</text>
</comment>
<sequence length="64" mass="6707">MTIAALSNGVGCLIVGREPEPGSALAVRQGNLWLALPASIASARQKIEENSIKRLISKAVPLPE</sequence>
<accession>A0A836ZSZ3</accession>
<reference evidence="1" key="1">
    <citation type="submission" date="2012-05" db="EMBL/GenBank/DDBJ databases">
        <authorList>
            <person name="Studholme D.J."/>
            <person name="Wasukira A."/>
            <person name="Grant M."/>
        </authorList>
    </citation>
    <scope>NUCLEOTIDE SEQUENCE [LARGE SCALE GENOMIC DNA]</scope>
    <source>
        <strain evidence="1">NCPPB 890</strain>
    </source>
</reference>
<gene>
    <name evidence="1" type="ORF">A11K_0113105</name>
</gene>
<organism evidence="1">
    <name type="scientific">Xanthomonas vasicola pv. vasculorum NCPPB 890</name>
    <dbReference type="NCBI Taxonomy" id="1184265"/>
    <lineage>
        <taxon>Bacteria</taxon>
        <taxon>Pseudomonadati</taxon>
        <taxon>Pseudomonadota</taxon>
        <taxon>Gammaproteobacteria</taxon>
        <taxon>Lysobacterales</taxon>
        <taxon>Lysobacteraceae</taxon>
        <taxon>Xanthomonas</taxon>
    </lineage>
</organism>
<dbReference type="EMBL" id="AKBN01000739">
    <property type="protein sequence ID" value="KFA01867.1"/>
    <property type="molecule type" value="Genomic_DNA"/>
</dbReference>